<reference evidence="4 5" key="1">
    <citation type="submission" date="2020-10" db="EMBL/GenBank/DDBJ databases">
        <title>Connecting structure to function with the recovery of over 1000 high-quality activated sludge metagenome-assembled genomes encoding full-length rRNA genes using long-read sequencing.</title>
        <authorList>
            <person name="Singleton C.M."/>
            <person name="Petriglieri F."/>
            <person name="Kristensen J.M."/>
            <person name="Kirkegaard R.H."/>
            <person name="Michaelsen T.Y."/>
            <person name="Andersen M.H."/>
            <person name="Karst S.M."/>
            <person name="Dueholm M.S."/>
            <person name="Nielsen P.H."/>
            <person name="Albertsen M."/>
        </authorList>
    </citation>
    <scope>NUCLEOTIDE SEQUENCE [LARGE SCALE GENOMIC DNA]</scope>
    <source>
        <strain evidence="4">AalE_18-Q3-R2-46_BAT3C.188</strain>
    </source>
</reference>
<dbReference type="PROSITE" id="PS51186">
    <property type="entry name" value="GNAT"/>
    <property type="match status" value="1"/>
</dbReference>
<dbReference type="InterPro" id="IPR016181">
    <property type="entry name" value="Acyl_CoA_acyltransferase"/>
</dbReference>
<evidence type="ECO:0000313" key="5">
    <source>
        <dbReference type="Proteomes" id="UP000718281"/>
    </source>
</evidence>
<dbReference type="InterPro" id="IPR050832">
    <property type="entry name" value="Bact_Acetyltransf"/>
</dbReference>
<sequence>MTFWTASEGDAVVGCAALRELAPDEAELKSMRTVPSARGRGVGTALLRQVLDEARARGYRRVSLETGTHEFFTPAHQLYAAHGFLPCGPFGPYAEDPHSRFFTLDLGDASDAGNTSNASSP</sequence>
<keyword evidence="2" id="KW-0012">Acyltransferase</keyword>
<dbReference type="Pfam" id="PF00583">
    <property type="entry name" value="Acetyltransf_1"/>
    <property type="match status" value="1"/>
</dbReference>
<proteinExistence type="predicted"/>
<protein>
    <submittedName>
        <fullName evidence="4">GNAT family N-acetyltransferase</fullName>
    </submittedName>
</protein>
<accession>A0A935CE76</accession>
<comment type="caution">
    <text evidence="4">The sequence shown here is derived from an EMBL/GenBank/DDBJ whole genome shotgun (WGS) entry which is preliminary data.</text>
</comment>
<dbReference type="InterPro" id="IPR000182">
    <property type="entry name" value="GNAT_dom"/>
</dbReference>
<dbReference type="Gene3D" id="3.40.630.30">
    <property type="match status" value="1"/>
</dbReference>
<evidence type="ECO:0000313" key="4">
    <source>
        <dbReference type="EMBL" id="MBK6301487.1"/>
    </source>
</evidence>
<keyword evidence="1" id="KW-0808">Transferase</keyword>
<feature type="domain" description="N-acetyltransferase" evidence="3">
    <location>
        <begin position="1"/>
        <end position="107"/>
    </location>
</feature>
<dbReference type="GO" id="GO:0016747">
    <property type="term" value="F:acyltransferase activity, transferring groups other than amino-acyl groups"/>
    <property type="evidence" value="ECO:0007669"/>
    <property type="project" value="InterPro"/>
</dbReference>
<evidence type="ECO:0000256" key="2">
    <source>
        <dbReference type="ARBA" id="ARBA00023315"/>
    </source>
</evidence>
<gene>
    <name evidence="4" type="ORF">IPF40_10740</name>
</gene>
<organism evidence="4 5">
    <name type="scientific">Candidatus Phosphoribacter hodrii</name>
    <dbReference type="NCBI Taxonomy" id="2953743"/>
    <lineage>
        <taxon>Bacteria</taxon>
        <taxon>Bacillati</taxon>
        <taxon>Actinomycetota</taxon>
        <taxon>Actinomycetes</taxon>
        <taxon>Micrococcales</taxon>
        <taxon>Dermatophilaceae</taxon>
        <taxon>Candidatus Phosphoribacter</taxon>
    </lineage>
</organism>
<name>A0A935CE76_9MICO</name>
<dbReference type="PANTHER" id="PTHR43877">
    <property type="entry name" value="AMINOALKYLPHOSPHONATE N-ACETYLTRANSFERASE-RELATED-RELATED"/>
    <property type="match status" value="1"/>
</dbReference>
<evidence type="ECO:0000259" key="3">
    <source>
        <dbReference type="PROSITE" id="PS51186"/>
    </source>
</evidence>
<dbReference type="EMBL" id="JADIXZ010000004">
    <property type="protein sequence ID" value="MBK6301487.1"/>
    <property type="molecule type" value="Genomic_DNA"/>
</dbReference>
<dbReference type="AlphaFoldDB" id="A0A935CE76"/>
<evidence type="ECO:0000256" key="1">
    <source>
        <dbReference type="ARBA" id="ARBA00022679"/>
    </source>
</evidence>
<dbReference type="SUPFAM" id="SSF55729">
    <property type="entry name" value="Acyl-CoA N-acyltransferases (Nat)"/>
    <property type="match status" value="1"/>
</dbReference>
<dbReference type="PANTHER" id="PTHR43877:SF5">
    <property type="entry name" value="BLL8307 PROTEIN"/>
    <property type="match status" value="1"/>
</dbReference>
<dbReference type="CDD" id="cd04301">
    <property type="entry name" value="NAT_SF"/>
    <property type="match status" value="1"/>
</dbReference>
<dbReference type="Proteomes" id="UP000718281">
    <property type="component" value="Unassembled WGS sequence"/>
</dbReference>